<dbReference type="SUPFAM" id="SSF51412">
    <property type="entry name" value="Inosine monophosphate dehydrogenase (IMPDH)"/>
    <property type="match status" value="1"/>
</dbReference>
<dbReference type="CDD" id="cd04730">
    <property type="entry name" value="NPD_like"/>
    <property type="match status" value="1"/>
</dbReference>
<protein>
    <submittedName>
        <fullName evidence="6">Uncharacterized protein</fullName>
    </submittedName>
</protein>
<accession>A3U098</accession>
<organism evidence="6 7">
    <name type="scientific">Pseudooceanicola batsensis (strain ATCC BAA-863 / DSM 15984 / KCTC 12145 / HTCC2597)</name>
    <name type="common">Oceanicola batsensis</name>
    <dbReference type="NCBI Taxonomy" id="252305"/>
    <lineage>
        <taxon>Bacteria</taxon>
        <taxon>Pseudomonadati</taxon>
        <taxon>Pseudomonadota</taxon>
        <taxon>Alphaproteobacteria</taxon>
        <taxon>Rhodobacterales</taxon>
        <taxon>Paracoccaceae</taxon>
        <taxon>Pseudooceanicola</taxon>
    </lineage>
</organism>
<dbReference type="InterPro" id="IPR004136">
    <property type="entry name" value="NMO"/>
</dbReference>
<evidence type="ECO:0000313" key="7">
    <source>
        <dbReference type="Proteomes" id="UP000004318"/>
    </source>
</evidence>
<dbReference type="STRING" id="252305.OB2597_18941"/>
<evidence type="ECO:0000313" key="6">
    <source>
        <dbReference type="EMBL" id="EAQ02189.1"/>
    </source>
</evidence>
<dbReference type="AlphaFoldDB" id="A3U098"/>
<keyword evidence="2" id="KW-0285">Flavoprotein</keyword>
<gene>
    <name evidence="6" type="ORF">OB2597_18941</name>
</gene>
<evidence type="ECO:0000256" key="4">
    <source>
        <dbReference type="ARBA" id="ARBA00023002"/>
    </source>
</evidence>
<keyword evidence="3" id="KW-0288">FMN</keyword>
<dbReference type="InterPro" id="IPR013785">
    <property type="entry name" value="Aldolase_TIM"/>
</dbReference>
<comment type="caution">
    <text evidence="6">The sequence shown here is derived from an EMBL/GenBank/DDBJ whole genome shotgun (WGS) entry which is preliminary data.</text>
</comment>
<reference evidence="6 7" key="1">
    <citation type="journal article" date="2010" name="J. Bacteriol.">
        <title>Genome sequences of Oceanicola granulosus HTCC2516(T) and Oceanicola batsensis HTCC2597(TDelta).</title>
        <authorList>
            <person name="Thrash J.C."/>
            <person name="Cho J.C."/>
            <person name="Vergin K.L."/>
            <person name="Giovannoni S.J."/>
        </authorList>
    </citation>
    <scope>NUCLEOTIDE SEQUENCE [LARGE SCALE GENOMIC DNA]</scope>
    <source>
        <strain evidence="7">ATCC BAA-863 / DSM 15984 / KCTC 12145 / HTCC2597</strain>
    </source>
</reference>
<name>A3U098_PSEBH</name>
<dbReference type="GO" id="GO:0018580">
    <property type="term" value="F:nitronate monooxygenase activity"/>
    <property type="evidence" value="ECO:0007669"/>
    <property type="project" value="InterPro"/>
</dbReference>
<evidence type="ECO:0000256" key="2">
    <source>
        <dbReference type="ARBA" id="ARBA00022630"/>
    </source>
</evidence>
<dbReference type="Pfam" id="PF03060">
    <property type="entry name" value="NMO"/>
    <property type="match status" value="1"/>
</dbReference>
<keyword evidence="5" id="KW-0503">Monooxygenase</keyword>
<dbReference type="RefSeq" id="WP_009803731.1">
    <property type="nucleotide sequence ID" value="NZ_AAMO01000008.1"/>
</dbReference>
<dbReference type="OrthoDB" id="9778912at2"/>
<evidence type="ECO:0000256" key="1">
    <source>
        <dbReference type="ARBA" id="ARBA00009881"/>
    </source>
</evidence>
<dbReference type="Proteomes" id="UP000004318">
    <property type="component" value="Unassembled WGS sequence"/>
</dbReference>
<evidence type="ECO:0000256" key="5">
    <source>
        <dbReference type="ARBA" id="ARBA00023033"/>
    </source>
</evidence>
<comment type="similarity">
    <text evidence="1">Belongs to the nitronate monooxygenase family. NMO class I subfamily.</text>
</comment>
<dbReference type="PANTHER" id="PTHR42747:SF4">
    <property type="entry name" value="BLR1330 PROTEIN"/>
    <property type="match status" value="1"/>
</dbReference>
<dbReference type="PANTHER" id="PTHR42747">
    <property type="entry name" value="NITRONATE MONOOXYGENASE-RELATED"/>
    <property type="match status" value="1"/>
</dbReference>
<evidence type="ECO:0000256" key="3">
    <source>
        <dbReference type="ARBA" id="ARBA00022643"/>
    </source>
</evidence>
<keyword evidence="7" id="KW-1185">Reference proteome</keyword>
<dbReference type="Gene3D" id="3.20.20.70">
    <property type="entry name" value="Aldolase class I"/>
    <property type="match status" value="1"/>
</dbReference>
<sequence length="320" mass="34338">MSQIRDQLRQLRLPAFAAPMFLVSSPELVIATCRSGMVGTFPAPNLRTSAELGVWMTQVNEGLTRPATGDWPVAPWALNMVTHSTNPRLPTDLEQVAEHQPPIVITALGSPKPVIPTVHGYGGIVFADVINEELARKAADAGVDGLVLVCSGAGGHTGDLSPMVFVERVRRFFDGYIALGGGISSGEAILAAQTLGADFGYIGTSFIAAQESLAEDEYRRMLVECTAQDLMITRAFTGARASMLIPSMIRQGLDPAELEFKVAQKNFTGRKNEKVKAWSGIWGAGQGVGSVERVEPAAAIVDRLSEEYEAARARMRELVA</sequence>
<proteinExistence type="inferred from homology"/>
<dbReference type="HOGENOM" id="CLU_038732_3_0_5"/>
<keyword evidence="4" id="KW-0560">Oxidoreductase</keyword>
<dbReference type="EMBL" id="AAMO01000008">
    <property type="protein sequence ID" value="EAQ02189.1"/>
    <property type="molecule type" value="Genomic_DNA"/>
</dbReference>